<feature type="transmembrane region" description="Helical" evidence="7">
    <location>
        <begin position="267"/>
        <end position="286"/>
    </location>
</feature>
<evidence type="ECO:0000256" key="6">
    <source>
        <dbReference type="ARBA" id="ARBA00023136"/>
    </source>
</evidence>
<dbReference type="Proteomes" id="UP000604730">
    <property type="component" value="Unassembled WGS sequence"/>
</dbReference>
<keyword evidence="5 7" id="KW-1133">Transmembrane helix</keyword>
<feature type="transmembrane region" description="Helical" evidence="7">
    <location>
        <begin position="148"/>
        <end position="168"/>
    </location>
</feature>
<accession>A0ABS1J1U7</accession>
<keyword evidence="3" id="KW-1003">Cell membrane</keyword>
<dbReference type="SUPFAM" id="SSF161098">
    <property type="entry name" value="MetI-like"/>
    <property type="match status" value="1"/>
</dbReference>
<keyword evidence="2 7" id="KW-0813">Transport</keyword>
<protein>
    <submittedName>
        <fullName evidence="9">Carbohydrate ABC transporter permease</fullName>
    </submittedName>
</protein>
<organism evidence="9 10">
    <name type="scientific">Catonella massiliensis</name>
    <dbReference type="NCBI Taxonomy" id="2799636"/>
    <lineage>
        <taxon>Bacteria</taxon>
        <taxon>Bacillati</taxon>
        <taxon>Bacillota</taxon>
        <taxon>Clostridia</taxon>
        <taxon>Lachnospirales</taxon>
        <taxon>Lachnospiraceae</taxon>
        <taxon>Catonella</taxon>
    </lineage>
</organism>
<comment type="subcellular location">
    <subcellularLocation>
        <location evidence="1 7">Cell membrane</location>
        <topology evidence="1 7">Multi-pass membrane protein</topology>
    </subcellularLocation>
</comment>
<dbReference type="PANTHER" id="PTHR43744">
    <property type="entry name" value="ABC TRANSPORTER PERMEASE PROTEIN MG189-RELATED-RELATED"/>
    <property type="match status" value="1"/>
</dbReference>
<comment type="similarity">
    <text evidence="7">Belongs to the binding-protein-dependent transport system permease family.</text>
</comment>
<feature type="transmembrane region" description="Helical" evidence="7">
    <location>
        <begin position="85"/>
        <end position="104"/>
    </location>
</feature>
<proteinExistence type="inferred from homology"/>
<evidence type="ECO:0000256" key="5">
    <source>
        <dbReference type="ARBA" id="ARBA00022989"/>
    </source>
</evidence>
<dbReference type="PANTHER" id="PTHR43744:SF9">
    <property type="entry name" value="POLYGALACTURONAN_RHAMNOGALACTURONAN TRANSPORT SYSTEM PERMEASE PROTEIN YTCP"/>
    <property type="match status" value="1"/>
</dbReference>
<evidence type="ECO:0000256" key="2">
    <source>
        <dbReference type="ARBA" id="ARBA00022448"/>
    </source>
</evidence>
<gene>
    <name evidence="9" type="ORF">JJN12_09590</name>
</gene>
<reference evidence="9 10" key="1">
    <citation type="submission" date="2021-01" db="EMBL/GenBank/DDBJ databases">
        <title>Isolation and description of Catonella massiliensis sp. nov., a novel Catonella species, isolated from a stable periodontitis subject.</title>
        <authorList>
            <person name="Antezack A."/>
            <person name="Boxberger M."/>
            <person name="La Scola B."/>
            <person name="Monnet-Corti V."/>
        </authorList>
    </citation>
    <scope>NUCLEOTIDE SEQUENCE [LARGE SCALE GENOMIC DNA]</scope>
    <source>
        <strain evidence="9 10">Marseille-Q4567</strain>
    </source>
</reference>
<sequence length="301" mass="33688">MKGANKRKIKLSLGDRVFNFTNVLIMLIISLVMLAPIIHVVCVSVSIGSEIQKGGLFLWPRGFTIEGYKKVLQDSLIVRTYLNTVIYAGLHTILVIVLTAFTAYPLTIKSFPLRKGITIFITITMFFSGGAIPTYLLMKGLHLIDNPAVMVIPFVVTAYNLILFRTFFAGINPSMRESARIDGAGEFLILMKIIMPLSKPIIAAIALFTIVGKWNDWYSALIYLNTQDYYPVQMILRKILFNSTAFNSMDPSIMQMFRNSTITPQNLQMATIVVIMLPIMCIYPFIQKYFAAGIMVGGVKG</sequence>
<evidence type="ECO:0000256" key="3">
    <source>
        <dbReference type="ARBA" id="ARBA00022475"/>
    </source>
</evidence>
<dbReference type="Gene3D" id="1.10.3720.10">
    <property type="entry name" value="MetI-like"/>
    <property type="match status" value="1"/>
</dbReference>
<evidence type="ECO:0000256" key="1">
    <source>
        <dbReference type="ARBA" id="ARBA00004651"/>
    </source>
</evidence>
<feature type="transmembrane region" description="Helical" evidence="7">
    <location>
        <begin position="20"/>
        <end position="47"/>
    </location>
</feature>
<dbReference type="EMBL" id="JAEPRJ010000001">
    <property type="protein sequence ID" value="MBK5898022.1"/>
    <property type="molecule type" value="Genomic_DNA"/>
</dbReference>
<dbReference type="CDD" id="cd06261">
    <property type="entry name" value="TM_PBP2"/>
    <property type="match status" value="1"/>
</dbReference>
<dbReference type="RefSeq" id="WP_208429470.1">
    <property type="nucleotide sequence ID" value="NZ_JAEPRJ010000001.1"/>
</dbReference>
<comment type="caution">
    <text evidence="9">The sequence shown here is derived from an EMBL/GenBank/DDBJ whole genome shotgun (WGS) entry which is preliminary data.</text>
</comment>
<evidence type="ECO:0000256" key="4">
    <source>
        <dbReference type="ARBA" id="ARBA00022692"/>
    </source>
</evidence>
<dbReference type="PROSITE" id="PS50928">
    <property type="entry name" value="ABC_TM1"/>
    <property type="match status" value="1"/>
</dbReference>
<evidence type="ECO:0000259" key="8">
    <source>
        <dbReference type="PROSITE" id="PS50928"/>
    </source>
</evidence>
<keyword evidence="6 7" id="KW-0472">Membrane</keyword>
<name>A0ABS1J1U7_9FIRM</name>
<dbReference type="Pfam" id="PF00528">
    <property type="entry name" value="BPD_transp_1"/>
    <property type="match status" value="1"/>
</dbReference>
<evidence type="ECO:0000313" key="9">
    <source>
        <dbReference type="EMBL" id="MBK5898022.1"/>
    </source>
</evidence>
<keyword evidence="10" id="KW-1185">Reference proteome</keyword>
<feature type="domain" description="ABC transmembrane type-1" evidence="8">
    <location>
        <begin position="81"/>
        <end position="286"/>
    </location>
</feature>
<evidence type="ECO:0000256" key="7">
    <source>
        <dbReference type="RuleBase" id="RU363032"/>
    </source>
</evidence>
<dbReference type="InterPro" id="IPR000515">
    <property type="entry name" value="MetI-like"/>
</dbReference>
<feature type="transmembrane region" description="Helical" evidence="7">
    <location>
        <begin position="189"/>
        <end position="211"/>
    </location>
</feature>
<keyword evidence="4 7" id="KW-0812">Transmembrane</keyword>
<feature type="transmembrane region" description="Helical" evidence="7">
    <location>
        <begin position="116"/>
        <end position="136"/>
    </location>
</feature>
<dbReference type="InterPro" id="IPR035906">
    <property type="entry name" value="MetI-like_sf"/>
</dbReference>
<evidence type="ECO:0000313" key="10">
    <source>
        <dbReference type="Proteomes" id="UP000604730"/>
    </source>
</evidence>